<dbReference type="EMBL" id="CAJNOR010000317">
    <property type="protein sequence ID" value="CAF0878263.1"/>
    <property type="molecule type" value="Genomic_DNA"/>
</dbReference>
<feature type="region of interest" description="Disordered" evidence="1">
    <location>
        <begin position="179"/>
        <end position="303"/>
    </location>
</feature>
<evidence type="ECO:0000256" key="1">
    <source>
        <dbReference type="SAM" id="MobiDB-lite"/>
    </source>
</evidence>
<feature type="region of interest" description="Disordered" evidence="1">
    <location>
        <begin position="90"/>
        <end position="165"/>
    </location>
</feature>
<dbReference type="AlphaFoldDB" id="A0A813XYH4"/>
<keyword evidence="3" id="KW-1185">Reference proteome</keyword>
<feature type="compositionally biased region" description="Polar residues" evidence="1">
    <location>
        <begin position="235"/>
        <end position="263"/>
    </location>
</feature>
<reference evidence="2" key="1">
    <citation type="submission" date="2021-02" db="EMBL/GenBank/DDBJ databases">
        <authorList>
            <person name="Nowell W R."/>
        </authorList>
    </citation>
    <scope>NUCLEOTIDE SEQUENCE</scope>
</reference>
<feature type="compositionally biased region" description="Polar residues" evidence="1">
    <location>
        <begin position="94"/>
        <end position="112"/>
    </location>
</feature>
<name>A0A813XYH4_ADIRI</name>
<proteinExistence type="predicted"/>
<gene>
    <name evidence="2" type="ORF">XAT740_LOCUS6861</name>
</gene>
<dbReference type="Proteomes" id="UP000663828">
    <property type="component" value="Unassembled WGS sequence"/>
</dbReference>
<feature type="compositionally biased region" description="Low complexity" evidence="1">
    <location>
        <begin position="280"/>
        <end position="298"/>
    </location>
</feature>
<feature type="compositionally biased region" description="Low complexity" evidence="1">
    <location>
        <begin position="209"/>
        <end position="222"/>
    </location>
</feature>
<feature type="compositionally biased region" description="Polar residues" evidence="1">
    <location>
        <begin position="611"/>
        <end position="648"/>
    </location>
</feature>
<evidence type="ECO:0000313" key="2">
    <source>
        <dbReference type="EMBL" id="CAF0878263.1"/>
    </source>
</evidence>
<comment type="caution">
    <text evidence="2">The sequence shown here is derived from an EMBL/GenBank/DDBJ whole genome shotgun (WGS) entry which is preliminary data.</text>
</comment>
<feature type="compositionally biased region" description="Pro residues" evidence="1">
    <location>
        <begin position="269"/>
        <end position="279"/>
    </location>
</feature>
<protein>
    <submittedName>
        <fullName evidence="2">Uncharacterized protein</fullName>
    </submittedName>
</protein>
<feature type="compositionally biased region" description="Polar residues" evidence="1">
    <location>
        <begin position="589"/>
        <end position="603"/>
    </location>
</feature>
<feature type="region of interest" description="Disordered" evidence="1">
    <location>
        <begin position="589"/>
        <end position="657"/>
    </location>
</feature>
<sequence length="657" mass="73483">MSLETERRVVLSEWRVVMVSQTSYPITYKLDRPSSTVPTQYAAVRIPLGSRIITKWQEQVRPIADENEQSDSKHDQWYVVREWTEADIARDSNKVTSNTSGQETTATQTNRRTQIHRVLSELGLNPSDYTFSPPPENSSPLNSPPGYISAFSAYPPQQGSGREELLQPQSNSIFTPARPLSYVKQPPAPPSRPPTQSGGSVLASLFNPSSSNAQNTTSASTQPSTSFPVNPPLPNTQNTNSSPPQANTSVIASLFNPPSSNIQNTAPSFPSPPPPPPPANTSYPFNSSSFDSHHTSPSLINNMTDCYSRRTPPPLPSHCLESSGSAEHYLRQINSCENPPIKVVKPSSQKVCYKKEIRIRYLQPPTPPPPAPIIIREKRIPPKPPQSPLLIRERKPDARTPPPLTIRERPPSLPPKLQPHIIEKCLPPPPPQPRQIIIERLPTPPPKPRTVIFEKWLPYKKVKRPVLLQKAPPPEPIKPVRNVLIEYEPLKAYTVRRVIEEGVFRVDPCEYMRNNAQSNCGDVRFVERIEDLPPPSDQLRRVLNDYSHCDQEYSSHTSRYNCNSYHDLADHVPSSIQHLLQDARPASNVDQLTNVSRSSSTPAQRPDRVLSTGSNSSNTSPVQSYLQRSHSKTSQRPLSINRLSYHSPSESHGDDIY</sequence>
<evidence type="ECO:0000313" key="3">
    <source>
        <dbReference type="Proteomes" id="UP000663828"/>
    </source>
</evidence>
<organism evidence="2 3">
    <name type="scientific">Adineta ricciae</name>
    <name type="common">Rotifer</name>
    <dbReference type="NCBI Taxonomy" id="249248"/>
    <lineage>
        <taxon>Eukaryota</taxon>
        <taxon>Metazoa</taxon>
        <taxon>Spiralia</taxon>
        <taxon>Gnathifera</taxon>
        <taxon>Rotifera</taxon>
        <taxon>Eurotatoria</taxon>
        <taxon>Bdelloidea</taxon>
        <taxon>Adinetida</taxon>
        <taxon>Adinetidae</taxon>
        <taxon>Adineta</taxon>
    </lineage>
</organism>
<accession>A0A813XYH4</accession>
<feature type="region of interest" description="Disordered" evidence="1">
    <location>
        <begin position="364"/>
        <end position="413"/>
    </location>
</feature>